<name>A0A6A6UF84_9PEZI</name>
<dbReference type="AlphaFoldDB" id="A0A6A6UF84"/>
<feature type="domain" description="DUF7730" evidence="1">
    <location>
        <begin position="58"/>
        <end position="169"/>
    </location>
</feature>
<organism evidence="2 3">
    <name type="scientific">Microthyrium microscopicum</name>
    <dbReference type="NCBI Taxonomy" id="703497"/>
    <lineage>
        <taxon>Eukaryota</taxon>
        <taxon>Fungi</taxon>
        <taxon>Dikarya</taxon>
        <taxon>Ascomycota</taxon>
        <taxon>Pezizomycotina</taxon>
        <taxon>Dothideomycetes</taxon>
        <taxon>Dothideomycetes incertae sedis</taxon>
        <taxon>Microthyriales</taxon>
        <taxon>Microthyriaceae</taxon>
        <taxon>Microthyrium</taxon>
    </lineage>
</organism>
<evidence type="ECO:0000313" key="3">
    <source>
        <dbReference type="Proteomes" id="UP000799302"/>
    </source>
</evidence>
<dbReference type="PANTHER" id="PTHR42085:SF2">
    <property type="entry name" value="F-BOX DOMAIN-CONTAINING PROTEIN"/>
    <property type="match status" value="1"/>
</dbReference>
<protein>
    <recommendedName>
        <fullName evidence="1">DUF7730 domain-containing protein</fullName>
    </recommendedName>
</protein>
<dbReference type="Pfam" id="PF24864">
    <property type="entry name" value="DUF7730"/>
    <property type="match status" value="1"/>
</dbReference>
<dbReference type="InterPro" id="IPR056632">
    <property type="entry name" value="DUF7730"/>
</dbReference>
<sequence>MASSENTKRSPPHHLLGLPQHIRLDILRHSGLIHEFPIIMLEQSLGVSCGAYYNYRSCDLHERYESPTQIKYDIPCANIMYTCRTLYHDAINMFYSENSFKICTKKMNNWLSRSLPPLAWMHLKILEVEFADMHEPVYSFDEKLDEWREMCLVLSTVLKYHKRSDVRITFSLAGTKSTHEVQTLLDAVLSAGMAPFKSVQFLVGPWTTGPFEWVHGLACGMPRRNTRWNCPDRDNIKALLKTYSHAMIVNTATPTCNPQSSVSFSNLPVEIRLKVLSQTELAVRSQLPISGKFKKISECCGQCGGKRHEVFSSRSLCFCDSDYYLTYSSSCRCNPIRSSPLFAINRSIREQAFEVFYKQNQFIVSGSALEVLRQLESIPRYRLDFIRHLHIKFDNNPLYRSIHEPPKLLKEDCRGMPSLFKLMSSDFNMKSSKISITLNAFGDDYWLRSIGRPSSCRALKRFYDLLVSYGLDKVPVSIDTFYWPQLGMKKGTLISLVGPGLAFDFNLDAFPDVPHRDWYGDPKLGDILEVIGWIV</sequence>
<evidence type="ECO:0000259" key="1">
    <source>
        <dbReference type="Pfam" id="PF24864"/>
    </source>
</evidence>
<evidence type="ECO:0000313" key="2">
    <source>
        <dbReference type="EMBL" id="KAF2670103.1"/>
    </source>
</evidence>
<gene>
    <name evidence="2" type="ORF">BT63DRAFT_424062</name>
</gene>
<dbReference type="EMBL" id="MU004234">
    <property type="protein sequence ID" value="KAF2670103.1"/>
    <property type="molecule type" value="Genomic_DNA"/>
</dbReference>
<dbReference type="Proteomes" id="UP000799302">
    <property type="component" value="Unassembled WGS sequence"/>
</dbReference>
<accession>A0A6A6UF84</accession>
<dbReference type="OrthoDB" id="2099276at2759"/>
<keyword evidence="3" id="KW-1185">Reference proteome</keyword>
<proteinExistence type="predicted"/>
<reference evidence="2" key="1">
    <citation type="journal article" date="2020" name="Stud. Mycol.">
        <title>101 Dothideomycetes genomes: a test case for predicting lifestyles and emergence of pathogens.</title>
        <authorList>
            <person name="Haridas S."/>
            <person name="Albert R."/>
            <person name="Binder M."/>
            <person name="Bloem J."/>
            <person name="Labutti K."/>
            <person name="Salamov A."/>
            <person name="Andreopoulos B."/>
            <person name="Baker S."/>
            <person name="Barry K."/>
            <person name="Bills G."/>
            <person name="Bluhm B."/>
            <person name="Cannon C."/>
            <person name="Castanera R."/>
            <person name="Culley D."/>
            <person name="Daum C."/>
            <person name="Ezra D."/>
            <person name="Gonzalez J."/>
            <person name="Henrissat B."/>
            <person name="Kuo A."/>
            <person name="Liang C."/>
            <person name="Lipzen A."/>
            <person name="Lutzoni F."/>
            <person name="Magnuson J."/>
            <person name="Mondo S."/>
            <person name="Nolan M."/>
            <person name="Ohm R."/>
            <person name="Pangilinan J."/>
            <person name="Park H.-J."/>
            <person name="Ramirez L."/>
            <person name="Alfaro M."/>
            <person name="Sun H."/>
            <person name="Tritt A."/>
            <person name="Yoshinaga Y."/>
            <person name="Zwiers L.-H."/>
            <person name="Turgeon B."/>
            <person name="Goodwin S."/>
            <person name="Spatafora J."/>
            <person name="Crous P."/>
            <person name="Grigoriev I."/>
        </authorList>
    </citation>
    <scope>NUCLEOTIDE SEQUENCE</scope>
    <source>
        <strain evidence="2">CBS 115976</strain>
    </source>
</reference>
<dbReference type="InterPro" id="IPR038883">
    <property type="entry name" value="AN11006-like"/>
</dbReference>
<dbReference type="PANTHER" id="PTHR42085">
    <property type="entry name" value="F-BOX DOMAIN-CONTAINING PROTEIN"/>
    <property type="match status" value="1"/>
</dbReference>